<evidence type="ECO:0000313" key="6">
    <source>
        <dbReference type="Proteomes" id="UP000219167"/>
    </source>
</evidence>
<comment type="subcellular location">
    <subcellularLocation>
        <location evidence="1">Secreted</location>
    </subcellularLocation>
</comment>
<evidence type="ECO:0000313" key="5">
    <source>
        <dbReference type="EMBL" id="SOC42259.1"/>
    </source>
</evidence>
<dbReference type="SUPFAM" id="SSF51120">
    <property type="entry name" value="beta-Roll"/>
    <property type="match status" value="1"/>
</dbReference>
<feature type="domain" description="Peptidase M10 serralysin C-terminal" evidence="4">
    <location>
        <begin position="25"/>
        <end position="148"/>
    </location>
</feature>
<dbReference type="InterPro" id="IPR018511">
    <property type="entry name" value="Hemolysin-typ_Ca-bd_CS"/>
</dbReference>
<gene>
    <name evidence="5" type="ORF">SAMN05892877_109280</name>
</gene>
<feature type="non-terminal residue" evidence="5">
    <location>
        <position position="1"/>
    </location>
</feature>
<evidence type="ECO:0000256" key="3">
    <source>
        <dbReference type="ARBA" id="ARBA00022737"/>
    </source>
</evidence>
<dbReference type="GO" id="GO:0005509">
    <property type="term" value="F:calcium ion binding"/>
    <property type="evidence" value="ECO:0007669"/>
    <property type="project" value="InterPro"/>
</dbReference>
<sequence length="150" mass="15830">ADRLTGDGKANVLSGGAGKDVLKGNSGNDTLIGGKGADDLHGGKGADTFVFKSLADLSSSKAKSDTIFDFSQKQKDLIDLTGIDAVTTKSGNQAFSFIGTDKFSKTAGELRYFKEKADTYVYGDVNGDGKSDFVIHIDSLVDFKADDFLL</sequence>
<proteinExistence type="predicted"/>
<reference evidence="5 6" key="1">
    <citation type="submission" date="2017-08" db="EMBL/GenBank/DDBJ databases">
        <authorList>
            <person name="de Groot N.N."/>
        </authorList>
    </citation>
    <scope>NUCLEOTIDE SEQUENCE [LARGE SCALE GENOMIC DNA]</scope>
    <source>
        <strain evidence="5 6">JC85</strain>
    </source>
</reference>
<keyword evidence="6" id="KW-1185">Reference proteome</keyword>
<evidence type="ECO:0000259" key="4">
    <source>
        <dbReference type="Pfam" id="PF08548"/>
    </source>
</evidence>
<evidence type="ECO:0000256" key="1">
    <source>
        <dbReference type="ARBA" id="ARBA00004613"/>
    </source>
</evidence>
<dbReference type="RefSeq" id="WP_407071932.1">
    <property type="nucleotide sequence ID" value="NZ_OBQD01000009.1"/>
</dbReference>
<dbReference type="GO" id="GO:0005615">
    <property type="term" value="C:extracellular space"/>
    <property type="evidence" value="ECO:0007669"/>
    <property type="project" value="InterPro"/>
</dbReference>
<evidence type="ECO:0000256" key="2">
    <source>
        <dbReference type="ARBA" id="ARBA00022525"/>
    </source>
</evidence>
<dbReference type="EMBL" id="OBQD01000009">
    <property type="protein sequence ID" value="SOC42259.1"/>
    <property type="molecule type" value="Genomic_DNA"/>
</dbReference>
<dbReference type="InterPro" id="IPR013858">
    <property type="entry name" value="Peptidase_M10B_C"/>
</dbReference>
<organism evidence="5 6">
    <name type="scientific">Rhizobium subbaraonis</name>
    <dbReference type="NCBI Taxonomy" id="908946"/>
    <lineage>
        <taxon>Bacteria</taxon>
        <taxon>Pseudomonadati</taxon>
        <taxon>Pseudomonadota</taxon>
        <taxon>Alphaproteobacteria</taxon>
        <taxon>Hyphomicrobiales</taxon>
        <taxon>Rhizobiaceae</taxon>
        <taxon>Rhizobium/Agrobacterium group</taxon>
        <taxon>Rhizobium</taxon>
    </lineage>
</organism>
<dbReference type="InterPro" id="IPR011049">
    <property type="entry name" value="Serralysin-like_metalloprot_C"/>
</dbReference>
<dbReference type="Gene3D" id="2.150.10.10">
    <property type="entry name" value="Serralysin-like metalloprotease, C-terminal"/>
    <property type="match status" value="1"/>
</dbReference>
<dbReference type="Proteomes" id="UP000219167">
    <property type="component" value="Unassembled WGS sequence"/>
</dbReference>
<protein>
    <submittedName>
        <fullName evidence="5">Hemolysin type calcium-binding protein</fullName>
    </submittedName>
</protein>
<name>A0A285UK77_9HYPH</name>
<dbReference type="AlphaFoldDB" id="A0A285UK77"/>
<dbReference type="PROSITE" id="PS00330">
    <property type="entry name" value="HEMOLYSIN_CALCIUM"/>
    <property type="match status" value="2"/>
</dbReference>
<dbReference type="PRINTS" id="PR00313">
    <property type="entry name" value="CABNDNGRPT"/>
</dbReference>
<keyword evidence="2" id="KW-0964">Secreted</keyword>
<keyword evidence="3" id="KW-0677">Repeat</keyword>
<accession>A0A285UK77</accession>
<dbReference type="Pfam" id="PF08548">
    <property type="entry name" value="Peptidase_M10_C"/>
    <property type="match status" value="1"/>
</dbReference>